<dbReference type="Gene3D" id="3.90.1590.10">
    <property type="entry name" value="glutathione-dependent formaldehyde- activating enzyme (gfa)"/>
    <property type="match status" value="1"/>
</dbReference>
<dbReference type="InterPro" id="IPR011057">
    <property type="entry name" value="Mss4-like_sf"/>
</dbReference>
<evidence type="ECO:0000313" key="8">
    <source>
        <dbReference type="Proteomes" id="UP000278398"/>
    </source>
</evidence>
<keyword evidence="2" id="KW-0479">Metal-binding</keyword>
<dbReference type="AlphaFoldDB" id="A0A3S0A821"/>
<name>A0A3S0A821_9HYPH</name>
<evidence type="ECO:0000256" key="1">
    <source>
        <dbReference type="ARBA" id="ARBA00005495"/>
    </source>
</evidence>
<dbReference type="GO" id="GO:0046872">
    <property type="term" value="F:metal ion binding"/>
    <property type="evidence" value="ECO:0007669"/>
    <property type="project" value="UniProtKB-KW"/>
</dbReference>
<dbReference type="PANTHER" id="PTHR33337:SF40">
    <property type="entry name" value="CENP-V_GFA DOMAIN-CONTAINING PROTEIN-RELATED"/>
    <property type="match status" value="1"/>
</dbReference>
<dbReference type="Pfam" id="PF04828">
    <property type="entry name" value="GFA"/>
    <property type="match status" value="1"/>
</dbReference>
<evidence type="ECO:0000256" key="4">
    <source>
        <dbReference type="ARBA" id="ARBA00023239"/>
    </source>
</evidence>
<dbReference type="OrthoDB" id="9807246at2"/>
<feature type="compositionally biased region" description="Basic and acidic residues" evidence="5">
    <location>
        <begin position="137"/>
        <end position="146"/>
    </location>
</feature>
<comment type="caution">
    <text evidence="7">The sequence shown here is derived from an EMBL/GenBank/DDBJ whole genome shotgun (WGS) entry which is preliminary data.</text>
</comment>
<sequence>MSGAITGGCQCGAVRYRVGRLGRSSVCHCRMCQKATGNVFGIFVTAHGLDWTRGVPARYRSSDLGERLFCAACGTPLAVDETSGNLELAIGTLDDPAQARPTVQLHLEGRAVFFAELAGLPVPSDYDPARIARQDARLRSRQHPDYDTQTWPPAEGTAP</sequence>
<feature type="region of interest" description="Disordered" evidence="5">
    <location>
        <begin position="137"/>
        <end position="159"/>
    </location>
</feature>
<protein>
    <submittedName>
        <fullName evidence="7">GFA family protein</fullName>
    </submittedName>
</protein>
<keyword evidence="8" id="KW-1185">Reference proteome</keyword>
<evidence type="ECO:0000259" key="6">
    <source>
        <dbReference type="PROSITE" id="PS51891"/>
    </source>
</evidence>
<gene>
    <name evidence="7" type="ORF">EJC49_13140</name>
</gene>
<keyword evidence="3" id="KW-0862">Zinc</keyword>
<comment type="similarity">
    <text evidence="1">Belongs to the Gfa family.</text>
</comment>
<reference evidence="7 8" key="1">
    <citation type="submission" date="2018-12" db="EMBL/GenBank/DDBJ databases">
        <title>Mesorhizobium carbonis sp. nov., isolated from coal mine water.</title>
        <authorList>
            <person name="Xin W."/>
            <person name="Xu Z."/>
            <person name="Xiang F."/>
            <person name="Zhang J."/>
            <person name="Xi L."/>
            <person name="Liu J."/>
        </authorList>
    </citation>
    <scope>NUCLEOTIDE SEQUENCE [LARGE SCALE GENOMIC DNA]</scope>
    <source>
        <strain evidence="7 8">B2.3</strain>
    </source>
</reference>
<dbReference type="Proteomes" id="UP000278398">
    <property type="component" value="Unassembled WGS sequence"/>
</dbReference>
<accession>A0A3S0A821</accession>
<dbReference type="RefSeq" id="WP_126700391.1">
    <property type="nucleotide sequence ID" value="NZ_RWKW01000045.1"/>
</dbReference>
<dbReference type="InterPro" id="IPR006913">
    <property type="entry name" value="CENP-V/GFA"/>
</dbReference>
<dbReference type="PANTHER" id="PTHR33337">
    <property type="entry name" value="GFA DOMAIN-CONTAINING PROTEIN"/>
    <property type="match status" value="1"/>
</dbReference>
<dbReference type="SUPFAM" id="SSF51316">
    <property type="entry name" value="Mss4-like"/>
    <property type="match status" value="1"/>
</dbReference>
<organism evidence="7 8">
    <name type="scientific">Aquibium carbonis</name>
    <dbReference type="NCBI Taxonomy" id="2495581"/>
    <lineage>
        <taxon>Bacteria</taxon>
        <taxon>Pseudomonadati</taxon>
        <taxon>Pseudomonadota</taxon>
        <taxon>Alphaproteobacteria</taxon>
        <taxon>Hyphomicrobiales</taxon>
        <taxon>Phyllobacteriaceae</taxon>
        <taxon>Aquibium</taxon>
    </lineage>
</organism>
<dbReference type="GO" id="GO:0016846">
    <property type="term" value="F:carbon-sulfur lyase activity"/>
    <property type="evidence" value="ECO:0007669"/>
    <property type="project" value="InterPro"/>
</dbReference>
<evidence type="ECO:0000256" key="5">
    <source>
        <dbReference type="SAM" id="MobiDB-lite"/>
    </source>
</evidence>
<evidence type="ECO:0000256" key="3">
    <source>
        <dbReference type="ARBA" id="ARBA00022833"/>
    </source>
</evidence>
<evidence type="ECO:0000256" key="2">
    <source>
        <dbReference type="ARBA" id="ARBA00022723"/>
    </source>
</evidence>
<proteinExistence type="inferred from homology"/>
<keyword evidence="4" id="KW-0456">Lyase</keyword>
<dbReference type="PROSITE" id="PS51891">
    <property type="entry name" value="CENP_V_GFA"/>
    <property type="match status" value="1"/>
</dbReference>
<evidence type="ECO:0000313" key="7">
    <source>
        <dbReference type="EMBL" id="RST85948.1"/>
    </source>
</evidence>
<dbReference type="EMBL" id="RWKW01000045">
    <property type="protein sequence ID" value="RST85948.1"/>
    <property type="molecule type" value="Genomic_DNA"/>
</dbReference>
<feature type="domain" description="CENP-V/GFA" evidence="6">
    <location>
        <begin position="5"/>
        <end position="147"/>
    </location>
</feature>